<feature type="non-terminal residue" evidence="1">
    <location>
        <position position="18"/>
    </location>
</feature>
<proteinExistence type="predicted"/>
<sequence>MDATAAMDLELFNTNIQM</sequence>
<name>A0A9P0YHJ2_CUSEU</name>
<comment type="caution">
    <text evidence="1">The sequence shown here is derived from an EMBL/GenBank/DDBJ whole genome shotgun (WGS) entry which is preliminary data.</text>
</comment>
<keyword evidence="2" id="KW-1185">Reference proteome</keyword>
<protein>
    <submittedName>
        <fullName evidence="1">Uncharacterized protein</fullName>
    </submittedName>
</protein>
<evidence type="ECO:0000313" key="1">
    <source>
        <dbReference type="EMBL" id="CAH9056293.1"/>
    </source>
</evidence>
<dbReference type="EMBL" id="CAMAPE010000004">
    <property type="protein sequence ID" value="CAH9056293.1"/>
    <property type="molecule type" value="Genomic_DNA"/>
</dbReference>
<dbReference type="AlphaFoldDB" id="A0A9P0YHJ2"/>
<accession>A0A9P0YHJ2</accession>
<organism evidence="1 2">
    <name type="scientific">Cuscuta europaea</name>
    <name type="common">European dodder</name>
    <dbReference type="NCBI Taxonomy" id="41803"/>
    <lineage>
        <taxon>Eukaryota</taxon>
        <taxon>Viridiplantae</taxon>
        <taxon>Streptophyta</taxon>
        <taxon>Embryophyta</taxon>
        <taxon>Tracheophyta</taxon>
        <taxon>Spermatophyta</taxon>
        <taxon>Magnoliopsida</taxon>
        <taxon>eudicotyledons</taxon>
        <taxon>Gunneridae</taxon>
        <taxon>Pentapetalae</taxon>
        <taxon>asterids</taxon>
        <taxon>lamiids</taxon>
        <taxon>Solanales</taxon>
        <taxon>Convolvulaceae</taxon>
        <taxon>Cuscuteae</taxon>
        <taxon>Cuscuta</taxon>
        <taxon>Cuscuta subgen. Cuscuta</taxon>
    </lineage>
</organism>
<reference evidence="1" key="1">
    <citation type="submission" date="2022-07" db="EMBL/GenBank/DDBJ databases">
        <authorList>
            <person name="Macas J."/>
            <person name="Novak P."/>
            <person name="Neumann P."/>
        </authorList>
    </citation>
    <scope>NUCLEOTIDE SEQUENCE</scope>
</reference>
<evidence type="ECO:0000313" key="2">
    <source>
        <dbReference type="Proteomes" id="UP001152484"/>
    </source>
</evidence>
<gene>
    <name evidence="1" type="ORF">CEURO_LOCUS895</name>
</gene>
<dbReference type="Proteomes" id="UP001152484">
    <property type="component" value="Unassembled WGS sequence"/>
</dbReference>